<comment type="similarity">
    <text evidence="2 6">Belongs to the class-III pyridoxal-phosphate-dependent aminotransferase family.</text>
</comment>
<dbReference type="Gene3D" id="3.40.640.10">
    <property type="entry name" value="Type I PLP-dependent aspartate aminotransferase-like (Major domain)"/>
    <property type="match status" value="1"/>
</dbReference>
<reference evidence="7 8" key="1">
    <citation type="submission" date="2020-03" db="EMBL/GenBank/DDBJ databases">
        <title>Complete genome sequence of Monaibacterium sp. ALG8 with diverse plasmids.</title>
        <authorList>
            <person name="Sun C."/>
        </authorList>
    </citation>
    <scope>NUCLEOTIDE SEQUENCE [LARGE SCALE GENOMIC DNA]</scope>
    <source>
        <strain evidence="7 8">ALG8</strain>
    </source>
</reference>
<evidence type="ECO:0000256" key="6">
    <source>
        <dbReference type="RuleBase" id="RU003560"/>
    </source>
</evidence>
<evidence type="ECO:0000313" key="8">
    <source>
        <dbReference type="Proteomes" id="UP000500791"/>
    </source>
</evidence>
<dbReference type="EMBL" id="CP049811">
    <property type="protein sequence ID" value="QIK39299.1"/>
    <property type="molecule type" value="Genomic_DNA"/>
</dbReference>
<proteinExistence type="inferred from homology"/>
<dbReference type="PROSITE" id="PS00600">
    <property type="entry name" value="AA_TRANSFER_CLASS_3"/>
    <property type="match status" value="1"/>
</dbReference>
<dbReference type="InterPro" id="IPR049704">
    <property type="entry name" value="Aminotrans_3_PPA_site"/>
</dbReference>
<dbReference type="AlphaFoldDB" id="A0A6G7VGX4"/>
<dbReference type="CDD" id="cd00610">
    <property type="entry name" value="OAT_like"/>
    <property type="match status" value="1"/>
</dbReference>
<comment type="cofactor">
    <cofactor evidence="1">
        <name>pyridoxal 5'-phosphate</name>
        <dbReference type="ChEBI" id="CHEBI:597326"/>
    </cofactor>
</comment>
<organism evidence="7 8">
    <name type="scientific">Pontivivens nitratireducens</name>
    <dbReference type="NCBI Taxonomy" id="2758038"/>
    <lineage>
        <taxon>Bacteria</taxon>
        <taxon>Pseudomonadati</taxon>
        <taxon>Pseudomonadota</taxon>
        <taxon>Alphaproteobacteria</taxon>
        <taxon>Rhodobacterales</taxon>
        <taxon>Paracoccaceae</taxon>
        <taxon>Pontivivens</taxon>
    </lineage>
</organism>
<dbReference type="PIRSF" id="PIRSF000521">
    <property type="entry name" value="Transaminase_4ab_Lys_Orn"/>
    <property type="match status" value="1"/>
</dbReference>
<evidence type="ECO:0000256" key="2">
    <source>
        <dbReference type="ARBA" id="ARBA00008954"/>
    </source>
</evidence>
<dbReference type="Gene3D" id="3.90.1150.10">
    <property type="entry name" value="Aspartate Aminotransferase, domain 1"/>
    <property type="match status" value="1"/>
</dbReference>
<dbReference type="GO" id="GO:0009102">
    <property type="term" value="P:biotin biosynthetic process"/>
    <property type="evidence" value="ECO:0007669"/>
    <property type="project" value="TreeGrafter"/>
</dbReference>
<dbReference type="GO" id="GO:0030170">
    <property type="term" value="F:pyridoxal phosphate binding"/>
    <property type="evidence" value="ECO:0007669"/>
    <property type="project" value="InterPro"/>
</dbReference>
<dbReference type="PANTHER" id="PTHR42684">
    <property type="entry name" value="ADENOSYLMETHIONINE-8-AMINO-7-OXONONANOATE AMINOTRANSFERASE"/>
    <property type="match status" value="1"/>
</dbReference>
<dbReference type="RefSeq" id="WP_166187246.1">
    <property type="nucleotide sequence ID" value="NZ_CP049811.1"/>
</dbReference>
<dbReference type="InterPro" id="IPR005814">
    <property type="entry name" value="Aminotrans_3"/>
</dbReference>
<dbReference type="Pfam" id="PF00202">
    <property type="entry name" value="Aminotran_3"/>
    <property type="match status" value="1"/>
</dbReference>
<dbReference type="PANTHER" id="PTHR42684:SF1">
    <property type="entry name" value="BETA-ALANINE--PYRUVATE AMINOTRANSFERASE"/>
    <property type="match status" value="1"/>
</dbReference>
<dbReference type="KEGG" id="mon:G8E03_00115"/>
<dbReference type="InterPro" id="IPR015424">
    <property type="entry name" value="PyrdxlP-dep_Trfase"/>
</dbReference>
<name>A0A6G7VGX4_9RHOB</name>
<gene>
    <name evidence="7" type="ORF">G8E03_00115</name>
</gene>
<keyword evidence="4 7" id="KW-0808">Transferase</keyword>
<evidence type="ECO:0000256" key="4">
    <source>
        <dbReference type="ARBA" id="ARBA00022679"/>
    </source>
</evidence>
<protein>
    <submittedName>
        <fullName evidence="7">Aspartate aminotransferase family protein</fullName>
    </submittedName>
</protein>
<keyword evidence="3 7" id="KW-0032">Aminotransferase</keyword>
<sequence length="442" mass="48157">MSDRTNVAPNDLNAFWMPFTANRQFKKNPRMFVAAKDMHYTTSDGRQVLDGTAGLWCCNAGHARPKIVEAVAAQTAELDYAPAFQMGHPKAFELANRLIDIAPDNMEHVFYTNSGSESVETALKMAIAYHRARGEGTRTRLIGRERGYHGVNFGGISVGGIVKNRMHFGTMLAGVDHLPHTHLPEQNAFTKGQPEHGANLADDLERICALHDPSTIAAVIVEPLAGSTGVLVPPKDYLQRLRAICDKHGILLIFDEVITGFGRLGAPFAAQKFDVMPDMITTAKGLTNGVIPMGAVLTTADIHDAFMDGPENLIELFHGYTYSGNPMACAAGLATLDTYREEGLLQRGAELEEYWQDAAHSMRDLPNVIDVRNLGLIAGIELAPIEGKPTARAFEAFLRAYDKGILIRTTGDIIALSPPLIISKAEIDQLFGTLSDVLRDLP</sequence>
<dbReference type="SUPFAM" id="SSF53383">
    <property type="entry name" value="PLP-dependent transferases"/>
    <property type="match status" value="1"/>
</dbReference>
<evidence type="ECO:0000256" key="5">
    <source>
        <dbReference type="ARBA" id="ARBA00022898"/>
    </source>
</evidence>
<keyword evidence="5 6" id="KW-0663">Pyridoxal phosphate</keyword>
<dbReference type="InterPro" id="IPR015422">
    <property type="entry name" value="PyrdxlP-dep_Trfase_small"/>
</dbReference>
<evidence type="ECO:0000256" key="3">
    <source>
        <dbReference type="ARBA" id="ARBA00022576"/>
    </source>
</evidence>
<dbReference type="InterPro" id="IPR015421">
    <property type="entry name" value="PyrdxlP-dep_Trfase_major"/>
</dbReference>
<keyword evidence="8" id="KW-1185">Reference proteome</keyword>
<accession>A0A6G7VGX4</accession>
<evidence type="ECO:0000256" key="1">
    <source>
        <dbReference type="ARBA" id="ARBA00001933"/>
    </source>
</evidence>
<evidence type="ECO:0000313" key="7">
    <source>
        <dbReference type="EMBL" id="QIK39299.1"/>
    </source>
</evidence>
<dbReference type="FunFam" id="3.40.640.10:FF:000014">
    <property type="entry name" value="Adenosylmethionine-8-amino-7-oxononanoate aminotransferase, probable"/>
    <property type="match status" value="1"/>
</dbReference>
<dbReference type="Proteomes" id="UP000500791">
    <property type="component" value="Chromosome"/>
</dbReference>
<dbReference type="GO" id="GO:0004015">
    <property type="term" value="F:adenosylmethionine-8-amino-7-oxononanoate transaminase activity"/>
    <property type="evidence" value="ECO:0007669"/>
    <property type="project" value="TreeGrafter"/>
</dbReference>